<dbReference type="OrthoDB" id="5464839at2"/>
<dbReference type="AlphaFoldDB" id="A0A143HAX4"/>
<evidence type="ECO:0000313" key="2">
    <source>
        <dbReference type="EMBL" id="AMW98873.1"/>
    </source>
</evidence>
<dbReference type="InterPro" id="IPR024775">
    <property type="entry name" value="DinB-like"/>
</dbReference>
<dbReference type="Proteomes" id="UP000076021">
    <property type="component" value="Chromosome"/>
</dbReference>
<dbReference type="SUPFAM" id="SSF109854">
    <property type="entry name" value="DinB/YfiT-like putative metalloenzymes"/>
    <property type="match status" value="1"/>
</dbReference>
<sequence length="162" mass="18368">MEINDQAREELLTEISGISDENLNKKPSSEEWSIKEIVEHLYLLESNVAMMIKQNAEKGENATVSHKPIEATVNRDVKVNAPATALPSDKFASINELEEKLSTSHQQLEEVEKGVDVQLLKQKAFPHPAFGLMSLDQWIPFVGYHEKRHILQIQEVKQKLGL</sequence>
<name>A0A143HAX4_9BACL</name>
<dbReference type="KEGG" id="rst:ATY39_05055"/>
<protein>
    <recommendedName>
        <fullName evidence="1">DinB-like domain-containing protein</fullName>
    </recommendedName>
</protein>
<accession>A0A143HAX4</accession>
<evidence type="ECO:0000259" key="1">
    <source>
        <dbReference type="Pfam" id="PF12867"/>
    </source>
</evidence>
<dbReference type="RefSeq" id="WP_066786742.1">
    <property type="nucleotide sequence ID" value="NZ_CP014806.1"/>
</dbReference>
<dbReference type="Gene3D" id="1.20.120.450">
    <property type="entry name" value="dinb family like domain"/>
    <property type="match status" value="1"/>
</dbReference>
<gene>
    <name evidence="2" type="ORF">ATY39_05055</name>
</gene>
<proteinExistence type="predicted"/>
<dbReference type="STRING" id="241244.ATY39_05055"/>
<keyword evidence="3" id="KW-1185">Reference proteome</keyword>
<reference evidence="3" key="2">
    <citation type="submission" date="2016-03" db="EMBL/GenBank/DDBJ databases">
        <authorList>
            <person name="Ploux O."/>
        </authorList>
    </citation>
    <scope>NUCLEOTIDE SEQUENCE [LARGE SCALE GENOMIC DNA]</scope>
    <source>
        <strain evidence="3">PP9</strain>
    </source>
</reference>
<organism evidence="2 3">
    <name type="scientific">Rummeliibacillus stabekisii</name>
    <dbReference type="NCBI Taxonomy" id="241244"/>
    <lineage>
        <taxon>Bacteria</taxon>
        <taxon>Bacillati</taxon>
        <taxon>Bacillota</taxon>
        <taxon>Bacilli</taxon>
        <taxon>Bacillales</taxon>
        <taxon>Caryophanaceae</taxon>
        <taxon>Rummeliibacillus</taxon>
    </lineage>
</organism>
<dbReference type="InterPro" id="IPR034660">
    <property type="entry name" value="DinB/YfiT-like"/>
</dbReference>
<reference evidence="2 3" key="1">
    <citation type="journal article" date="2016" name="Genome Announc.">
        <title>Whole-Genome Sequence of Rummeliibacillus stabekisii Strain PP9 Isolated from Antarctic Soil.</title>
        <authorList>
            <person name="da Mota F.F."/>
            <person name="Vollu R.E."/>
            <person name="Jurelevicius D."/>
            <person name="Seldin L."/>
        </authorList>
    </citation>
    <scope>NUCLEOTIDE SEQUENCE [LARGE SCALE GENOMIC DNA]</scope>
    <source>
        <strain evidence="2 3">PP9</strain>
    </source>
</reference>
<feature type="domain" description="DinB-like" evidence="1">
    <location>
        <begin position="5"/>
        <end position="153"/>
    </location>
</feature>
<evidence type="ECO:0000313" key="3">
    <source>
        <dbReference type="Proteomes" id="UP000076021"/>
    </source>
</evidence>
<dbReference type="EMBL" id="CP014806">
    <property type="protein sequence ID" value="AMW98873.1"/>
    <property type="molecule type" value="Genomic_DNA"/>
</dbReference>
<dbReference type="Pfam" id="PF12867">
    <property type="entry name" value="DinB_2"/>
    <property type="match status" value="1"/>
</dbReference>